<evidence type="ECO:0000256" key="8">
    <source>
        <dbReference type="SAM" id="MobiDB-lite"/>
    </source>
</evidence>
<keyword evidence="3" id="KW-0963">Cytoplasm</keyword>
<organism evidence="11 12">
    <name type="scientific">Mytilus coruscus</name>
    <name type="common">Sea mussel</name>
    <dbReference type="NCBI Taxonomy" id="42192"/>
    <lineage>
        <taxon>Eukaryota</taxon>
        <taxon>Metazoa</taxon>
        <taxon>Spiralia</taxon>
        <taxon>Lophotrochozoa</taxon>
        <taxon>Mollusca</taxon>
        <taxon>Bivalvia</taxon>
        <taxon>Autobranchia</taxon>
        <taxon>Pteriomorphia</taxon>
        <taxon>Mytilida</taxon>
        <taxon>Mytiloidea</taxon>
        <taxon>Mytilidae</taxon>
        <taxon>Mytilinae</taxon>
        <taxon>Mytilus</taxon>
    </lineage>
</organism>
<evidence type="ECO:0000256" key="3">
    <source>
        <dbReference type="ARBA" id="ARBA00022490"/>
    </source>
</evidence>
<dbReference type="InterPro" id="IPR047170">
    <property type="entry name" value="PTN12/18/22"/>
</dbReference>
<feature type="compositionally biased region" description="Basic and acidic residues" evidence="8">
    <location>
        <begin position="710"/>
        <end position="724"/>
    </location>
</feature>
<dbReference type="EC" id="3.1.3.48" evidence="2"/>
<feature type="domain" description="Tyrosine-protein phosphatase" evidence="9">
    <location>
        <begin position="33"/>
        <end position="299"/>
    </location>
</feature>
<dbReference type="PANTHER" id="PTHR45983">
    <property type="entry name" value="TYROSINE PHOSPHATSE N18, PUTATIVE-RELATED"/>
    <property type="match status" value="1"/>
</dbReference>
<dbReference type="Pfam" id="PF00102">
    <property type="entry name" value="Y_phosphatase"/>
    <property type="match status" value="1"/>
</dbReference>
<dbReference type="OrthoDB" id="10253954at2759"/>
<dbReference type="PROSITE" id="PS50056">
    <property type="entry name" value="TYR_PHOSPHATASE_2"/>
    <property type="match status" value="1"/>
</dbReference>
<feature type="region of interest" description="Disordered" evidence="8">
    <location>
        <begin position="772"/>
        <end position="815"/>
    </location>
</feature>
<evidence type="ECO:0000259" key="10">
    <source>
        <dbReference type="PROSITE" id="PS50056"/>
    </source>
</evidence>
<keyword evidence="12" id="KW-1185">Reference proteome</keyword>
<dbReference type="Gene3D" id="3.90.190.10">
    <property type="entry name" value="Protein tyrosine phosphatase superfamily"/>
    <property type="match status" value="1"/>
</dbReference>
<dbReference type="GO" id="GO:0005634">
    <property type="term" value="C:nucleus"/>
    <property type="evidence" value="ECO:0007669"/>
    <property type="project" value="TreeGrafter"/>
</dbReference>
<dbReference type="InterPro" id="IPR000242">
    <property type="entry name" value="PTP_cat"/>
</dbReference>
<evidence type="ECO:0000256" key="5">
    <source>
        <dbReference type="ARBA" id="ARBA00022801"/>
    </source>
</evidence>
<gene>
    <name evidence="11" type="ORF">MCOR_45956</name>
</gene>
<dbReference type="PANTHER" id="PTHR45983:SF2">
    <property type="entry name" value="PROTEIN-TYROSINE-PHOSPHATASE"/>
    <property type="match status" value="1"/>
</dbReference>
<protein>
    <recommendedName>
        <fullName evidence="2">protein-tyrosine-phosphatase</fullName>
        <ecNumber evidence="2">3.1.3.48</ecNumber>
    </recommendedName>
</protein>
<keyword evidence="5 11" id="KW-0378">Hydrolase</keyword>
<feature type="compositionally biased region" description="Basic and acidic residues" evidence="8">
    <location>
        <begin position="442"/>
        <end position="455"/>
    </location>
</feature>
<dbReference type="InterPro" id="IPR000387">
    <property type="entry name" value="Tyr_Pase_dom"/>
</dbReference>
<evidence type="ECO:0000313" key="12">
    <source>
        <dbReference type="Proteomes" id="UP000507470"/>
    </source>
</evidence>
<evidence type="ECO:0000256" key="2">
    <source>
        <dbReference type="ARBA" id="ARBA00013064"/>
    </source>
</evidence>
<feature type="region of interest" description="Disordered" evidence="8">
    <location>
        <begin position="695"/>
        <end position="725"/>
    </location>
</feature>
<dbReference type="AlphaFoldDB" id="A0A6J8DWM7"/>
<dbReference type="InterPro" id="IPR029021">
    <property type="entry name" value="Prot-tyrosine_phosphatase-like"/>
</dbReference>
<evidence type="ECO:0000256" key="1">
    <source>
        <dbReference type="ARBA" id="ARBA00004496"/>
    </source>
</evidence>
<feature type="region of interest" description="Disordered" evidence="8">
    <location>
        <begin position="598"/>
        <end position="640"/>
    </location>
</feature>
<proteinExistence type="inferred from homology"/>
<dbReference type="SMART" id="SM00194">
    <property type="entry name" value="PTPc"/>
    <property type="match status" value="1"/>
</dbReference>
<comment type="subcellular location">
    <subcellularLocation>
        <location evidence="1">Cytoplasm</location>
    </subcellularLocation>
</comment>
<evidence type="ECO:0000256" key="6">
    <source>
        <dbReference type="ARBA" id="ARBA00022912"/>
    </source>
</evidence>
<dbReference type="PROSITE" id="PS00383">
    <property type="entry name" value="TYR_PHOSPHATASE_1"/>
    <property type="match status" value="1"/>
</dbReference>
<accession>A0A6J8DWM7</accession>
<dbReference type="SUPFAM" id="SSF52799">
    <property type="entry name" value="(Phosphotyrosine protein) phosphatases II"/>
    <property type="match status" value="1"/>
</dbReference>
<keyword evidence="6" id="KW-0904">Protein phosphatase</keyword>
<dbReference type="FunFam" id="3.90.190.10:FF:000045">
    <property type="entry name" value="Tyrosine-protein phosphatase non-receptor type 12"/>
    <property type="match status" value="1"/>
</dbReference>
<dbReference type="InterPro" id="IPR003595">
    <property type="entry name" value="Tyr_Pase_cat"/>
</dbReference>
<dbReference type="GO" id="GO:0005737">
    <property type="term" value="C:cytoplasm"/>
    <property type="evidence" value="ECO:0007669"/>
    <property type="project" value="UniProtKB-SubCell"/>
</dbReference>
<dbReference type="InterPro" id="IPR016130">
    <property type="entry name" value="Tyr_Pase_AS"/>
</dbReference>
<feature type="compositionally biased region" description="Polar residues" evidence="8">
    <location>
        <begin position="474"/>
        <end position="487"/>
    </location>
</feature>
<evidence type="ECO:0000313" key="11">
    <source>
        <dbReference type="EMBL" id="CAC5412994.1"/>
    </source>
</evidence>
<dbReference type="PRINTS" id="PR00700">
    <property type="entry name" value="PRTYPHPHTASE"/>
</dbReference>
<dbReference type="PROSITE" id="PS50055">
    <property type="entry name" value="TYR_PHOSPHATASE_PTP"/>
    <property type="match status" value="1"/>
</dbReference>
<comment type="similarity">
    <text evidence="7">Belongs to the protein-tyrosine phosphatase family. Non-receptor class 4 subfamily.</text>
</comment>
<dbReference type="SMART" id="SM00404">
    <property type="entry name" value="PTPc_motif"/>
    <property type="match status" value="1"/>
</dbReference>
<feature type="compositionally biased region" description="Basic and acidic residues" evidence="8">
    <location>
        <begin position="418"/>
        <end position="429"/>
    </location>
</feature>
<sequence>MVDRTEQLHRALNKFIYHVERMSNEDDPSGNGFHREYRELRELAIKNRDQMAAAHGRIQHNIRKNRYKDIVPFDDTRVTLKEIPGVQGSDYINANYVLDAHQREGYIASQGPLPHTLEDFWRMIEEQKVKVVMMACREVEAGKKKCAQYWVEEGAENGHFGNYEVACIREEELADDCIERHLQLITSNGIQDVYQYHYTGWPDHGIPDDIDVILAMIKRMRDIRTNDPNHAAVVVHCSAGCGRTGTICAIDYAWEILKSGQLSEDFNLYEIVKSMREQRQSMIQTPEQYEMAHLAVMELFRKHIEIMNESEYMNVELKRNGDQDEAEDNIEEDDNYADASSDFKKLQLDVLDTVRMYDHTDESPAIPSKEPVIIETNNDVVKKIEHEPEPEKEIENLVKKPYVNVFQENYENTTPKIASEDTEKPKDEVDATPALTVQQRRASFEKNANKSHTELGQKLSNPKLISDSAPKHPVSQTKSVQNKSDQSVLPEVAPRTTLVSQITPPSGPKFAFSGKPQPSEVSTVPPLQMSGPRFAGPVSPQSSVVENKPKFVSVINCTKTDSTITQGNKPQKGIGHQGSVKRLQSAANSENYELAKPIEDQSRNSSNHVTVNSDSVYAVPDKGNGKPTHVVPDKGNGKSTHAVQDSVYSEVNKGSLSKPVPKGSAYETIAMTQSINSAPKGRQYEEVVLPSDGLYSVGDMPGQNDAPAIPKREYDDPEPTHETVKASTSMTDKLKSKISTTFHSRNRSIRHVIHGTHAFGHAIQKRVQEFNINPKSSGSSDNADSKASTIPGFNERIEKKVKGPRTMPWTKKSKS</sequence>
<feature type="region of interest" description="Disordered" evidence="8">
    <location>
        <begin position="411"/>
        <end position="543"/>
    </location>
</feature>
<feature type="compositionally biased region" description="Polar residues" evidence="8">
    <location>
        <begin position="603"/>
        <end position="615"/>
    </location>
</feature>
<evidence type="ECO:0000256" key="7">
    <source>
        <dbReference type="ARBA" id="ARBA00034734"/>
    </source>
</evidence>
<reference evidence="11 12" key="1">
    <citation type="submission" date="2020-06" db="EMBL/GenBank/DDBJ databases">
        <authorList>
            <person name="Li R."/>
            <person name="Bekaert M."/>
        </authorList>
    </citation>
    <scope>NUCLEOTIDE SEQUENCE [LARGE SCALE GENOMIC DNA]</scope>
    <source>
        <strain evidence="12">wild</strain>
    </source>
</reference>
<dbReference type="GO" id="GO:0004726">
    <property type="term" value="F:non-membrane spanning protein tyrosine phosphatase activity"/>
    <property type="evidence" value="ECO:0007669"/>
    <property type="project" value="InterPro"/>
</dbReference>
<feature type="domain" description="Tyrosine specific protein phosphatases" evidence="10">
    <location>
        <begin position="211"/>
        <end position="290"/>
    </location>
</feature>
<dbReference type="EMBL" id="CACVKT020008119">
    <property type="protein sequence ID" value="CAC5412994.1"/>
    <property type="molecule type" value="Genomic_DNA"/>
</dbReference>
<dbReference type="Proteomes" id="UP000507470">
    <property type="component" value="Unassembled WGS sequence"/>
</dbReference>
<feature type="compositionally biased region" description="Polar residues" evidence="8">
    <location>
        <begin position="772"/>
        <end position="788"/>
    </location>
</feature>
<keyword evidence="4" id="KW-0597">Phosphoprotein</keyword>
<name>A0A6J8DWM7_MYTCO</name>
<evidence type="ECO:0000259" key="9">
    <source>
        <dbReference type="PROSITE" id="PS50055"/>
    </source>
</evidence>
<evidence type="ECO:0000256" key="4">
    <source>
        <dbReference type="ARBA" id="ARBA00022553"/>
    </source>
</evidence>